<evidence type="ECO:0000313" key="2">
    <source>
        <dbReference type="EMBL" id="THH03354.1"/>
    </source>
</evidence>
<feature type="chain" id="PRO_5020582931" evidence="1">
    <location>
        <begin position="19"/>
        <end position="136"/>
    </location>
</feature>
<name>A0A4S4KX32_9AGAM</name>
<proteinExistence type="predicted"/>
<dbReference type="Proteomes" id="UP000310158">
    <property type="component" value="Unassembled WGS sequence"/>
</dbReference>
<dbReference type="OrthoDB" id="428177at2759"/>
<accession>A0A4S4KX32</accession>
<dbReference type="Gene3D" id="3.20.20.80">
    <property type="entry name" value="Glycosidases"/>
    <property type="match status" value="1"/>
</dbReference>
<feature type="signal peptide" evidence="1">
    <location>
        <begin position="1"/>
        <end position="18"/>
    </location>
</feature>
<evidence type="ECO:0000256" key="1">
    <source>
        <dbReference type="SAM" id="SignalP"/>
    </source>
</evidence>
<sequence length="136" mass="14663">MRVISWSSLVCFLAAASALVPIPLELLDSPGLSRAQIDGILSQLPNLNVSSLTGVGVNCSANTTLDGTWPDPTVPSALDLQKRDAFVKRSGTQLTLLGEPFRMVGANIYWLGLDENVNPDPRRVITNLRSARGFLM</sequence>
<comment type="caution">
    <text evidence="2">The sequence shown here is derived from an EMBL/GenBank/DDBJ whole genome shotgun (WGS) entry which is preliminary data.</text>
</comment>
<dbReference type="AlphaFoldDB" id="A0A4S4KX32"/>
<dbReference type="EMBL" id="SGPL01001362">
    <property type="protein sequence ID" value="THH03354.1"/>
    <property type="molecule type" value="Genomic_DNA"/>
</dbReference>
<protein>
    <submittedName>
        <fullName evidence="2">Uncharacterized protein</fullName>
    </submittedName>
</protein>
<keyword evidence="1" id="KW-0732">Signal</keyword>
<organism evidence="2 3">
    <name type="scientific">Bondarzewia mesenterica</name>
    <dbReference type="NCBI Taxonomy" id="1095465"/>
    <lineage>
        <taxon>Eukaryota</taxon>
        <taxon>Fungi</taxon>
        <taxon>Dikarya</taxon>
        <taxon>Basidiomycota</taxon>
        <taxon>Agaricomycotina</taxon>
        <taxon>Agaricomycetes</taxon>
        <taxon>Russulales</taxon>
        <taxon>Bondarzewiaceae</taxon>
        <taxon>Bondarzewia</taxon>
    </lineage>
</organism>
<gene>
    <name evidence="2" type="ORF">EW146_g10458</name>
</gene>
<keyword evidence="3" id="KW-1185">Reference proteome</keyword>
<evidence type="ECO:0000313" key="3">
    <source>
        <dbReference type="Proteomes" id="UP000310158"/>
    </source>
</evidence>
<reference evidence="2 3" key="1">
    <citation type="submission" date="2019-02" db="EMBL/GenBank/DDBJ databases">
        <title>Genome sequencing of the rare red list fungi Bondarzewia mesenterica.</title>
        <authorList>
            <person name="Buettner E."/>
            <person name="Kellner H."/>
        </authorList>
    </citation>
    <scope>NUCLEOTIDE SEQUENCE [LARGE SCALE GENOMIC DNA]</scope>
    <source>
        <strain evidence="2 3">DSM 108281</strain>
    </source>
</reference>